<name>A0A2T4J9X8_FUSBL</name>
<evidence type="ECO:0000256" key="8">
    <source>
        <dbReference type="ARBA" id="ARBA00040505"/>
    </source>
</evidence>
<evidence type="ECO:0000256" key="6">
    <source>
        <dbReference type="ARBA" id="ARBA00037368"/>
    </source>
</evidence>
<evidence type="ECO:0000256" key="2">
    <source>
        <dbReference type="ARBA" id="ARBA00022490"/>
    </source>
</evidence>
<comment type="subcellular location">
    <subcellularLocation>
        <location evidence="1">Cytoplasm</location>
    </subcellularLocation>
</comment>
<dbReference type="SUPFAM" id="SSF56112">
    <property type="entry name" value="Protein kinase-like (PK-like)"/>
    <property type="match status" value="1"/>
</dbReference>
<evidence type="ECO:0000313" key="11">
    <source>
        <dbReference type="Proteomes" id="UP000241362"/>
    </source>
</evidence>
<evidence type="ECO:0000259" key="9">
    <source>
        <dbReference type="Pfam" id="PF01636"/>
    </source>
</evidence>
<dbReference type="GO" id="GO:0008483">
    <property type="term" value="F:transaminase activity"/>
    <property type="evidence" value="ECO:0007669"/>
    <property type="project" value="UniProtKB-KW"/>
</dbReference>
<proteinExistence type="predicted"/>
<dbReference type="InterPro" id="IPR002575">
    <property type="entry name" value="Aminoglycoside_PTrfase"/>
</dbReference>
<dbReference type="EC" id="2.7.1.81" evidence="7"/>
<evidence type="ECO:0000256" key="1">
    <source>
        <dbReference type="ARBA" id="ARBA00004496"/>
    </source>
</evidence>
<dbReference type="InterPro" id="IPR050249">
    <property type="entry name" value="Pseudomonas-type_ThrB"/>
</dbReference>
<dbReference type="EMBL" id="PZKE01000006">
    <property type="protein sequence ID" value="PTE14715.1"/>
    <property type="molecule type" value="Genomic_DNA"/>
</dbReference>
<sequence>MVIWRRPKADPMPDTQTQDALGALLTLPPPELAPGALAPLLTRHWGLAGDLSPLTSERDLNHRLTTPQGRFMVKLANPAEPEPMTGFQTGALLHVAARDPALPVPRLVPTRDGAPWVALPQGRLRLLTWLEGAPLHAAPHGPAQRRAVGDALARLTAALADYAHPADDHILLWDIKQVPRLAPLLPSLADSDLRAEAAAFVADFETRISPALSRLPAQVCHADFNPHNLLVAPDDPTRVTGILDFGDMVRTPRICDLATAAAYQIDPDQALESLSAFLSGYAARLPLTGPEVALLFDLITARMVTTLTIANWRAARYPENAPYILRNAPSARAGLAAFRRIDRAAATAAFARATGLE</sequence>
<dbReference type="Proteomes" id="UP000241362">
    <property type="component" value="Unassembled WGS sequence"/>
</dbReference>
<reference evidence="10 11" key="1">
    <citation type="submission" date="2018-03" db="EMBL/GenBank/DDBJ databases">
        <title>Rhodobacter blasticus.</title>
        <authorList>
            <person name="Meyer T.E."/>
            <person name="Miller S."/>
            <person name="Lodha T."/>
            <person name="Gandham S."/>
            <person name="Chintalapati S."/>
            <person name="Chintalapati V.R."/>
        </authorList>
    </citation>
    <scope>NUCLEOTIDE SEQUENCE [LARGE SCALE GENOMIC DNA]</scope>
    <source>
        <strain evidence="10 11">DSM 2131</strain>
    </source>
</reference>
<dbReference type="InterPro" id="IPR011009">
    <property type="entry name" value="Kinase-like_dom_sf"/>
</dbReference>
<accession>A0A2T4J9X8</accession>
<keyword evidence="4" id="KW-0418">Kinase</keyword>
<gene>
    <name evidence="10" type="ORF">C5F44_07865</name>
</gene>
<evidence type="ECO:0000256" key="5">
    <source>
        <dbReference type="ARBA" id="ARBA00036820"/>
    </source>
</evidence>
<dbReference type="AlphaFoldDB" id="A0A2T4J9X8"/>
<feature type="domain" description="Aminoglycoside phosphotransferase" evidence="9">
    <location>
        <begin position="61"/>
        <end position="282"/>
    </location>
</feature>
<comment type="function">
    <text evidence="6">Catalyzes the GTP-dependent phosphorylation of 5-hydroxy-L-lysine.</text>
</comment>
<comment type="caution">
    <text evidence="10">The sequence shown here is derived from an EMBL/GenBank/DDBJ whole genome shotgun (WGS) entry which is preliminary data.</text>
</comment>
<dbReference type="GO" id="GO:0047992">
    <property type="term" value="F:hydroxylysine kinase activity"/>
    <property type="evidence" value="ECO:0007669"/>
    <property type="project" value="UniProtKB-EC"/>
</dbReference>
<comment type="catalytic activity">
    <reaction evidence="5">
        <text>(5R)-5-hydroxy-L-lysine + GTP = (5R)-5-phosphooxy-L-lysine + GDP + H(+)</text>
        <dbReference type="Rhea" id="RHEA:19049"/>
        <dbReference type="ChEBI" id="CHEBI:15378"/>
        <dbReference type="ChEBI" id="CHEBI:37565"/>
        <dbReference type="ChEBI" id="CHEBI:57882"/>
        <dbReference type="ChEBI" id="CHEBI:58189"/>
        <dbReference type="ChEBI" id="CHEBI:58357"/>
        <dbReference type="EC" id="2.7.1.81"/>
    </reaction>
</comment>
<keyword evidence="3 10" id="KW-0808">Transferase</keyword>
<dbReference type="PANTHER" id="PTHR21064">
    <property type="entry name" value="AMINOGLYCOSIDE PHOSPHOTRANSFERASE DOMAIN-CONTAINING PROTEIN-RELATED"/>
    <property type="match status" value="1"/>
</dbReference>
<protein>
    <recommendedName>
        <fullName evidence="8">Hydroxylysine kinase</fullName>
        <ecNumber evidence="7">2.7.1.81</ecNumber>
    </recommendedName>
</protein>
<keyword evidence="11" id="KW-1185">Reference proteome</keyword>
<keyword evidence="10" id="KW-0032">Aminotransferase</keyword>
<evidence type="ECO:0000313" key="10">
    <source>
        <dbReference type="EMBL" id="PTE14715.1"/>
    </source>
</evidence>
<organism evidence="10 11">
    <name type="scientific">Fuscovulum blasticum DSM 2131</name>
    <dbReference type="NCBI Taxonomy" id="1188250"/>
    <lineage>
        <taxon>Bacteria</taxon>
        <taxon>Pseudomonadati</taxon>
        <taxon>Pseudomonadota</taxon>
        <taxon>Alphaproteobacteria</taxon>
        <taxon>Rhodobacterales</taxon>
        <taxon>Paracoccaceae</taxon>
        <taxon>Pseudogemmobacter</taxon>
    </lineage>
</organism>
<keyword evidence="2" id="KW-0963">Cytoplasm</keyword>
<dbReference type="GO" id="GO:0005737">
    <property type="term" value="C:cytoplasm"/>
    <property type="evidence" value="ECO:0007669"/>
    <property type="project" value="UniProtKB-SubCell"/>
</dbReference>
<evidence type="ECO:0000256" key="3">
    <source>
        <dbReference type="ARBA" id="ARBA00022679"/>
    </source>
</evidence>
<dbReference type="Pfam" id="PF01636">
    <property type="entry name" value="APH"/>
    <property type="match status" value="1"/>
</dbReference>
<dbReference type="Gene3D" id="3.90.1200.10">
    <property type="match status" value="1"/>
</dbReference>
<evidence type="ECO:0000256" key="7">
    <source>
        <dbReference type="ARBA" id="ARBA00038873"/>
    </source>
</evidence>
<evidence type="ECO:0000256" key="4">
    <source>
        <dbReference type="ARBA" id="ARBA00022777"/>
    </source>
</evidence>
<dbReference type="PANTHER" id="PTHR21064:SF1">
    <property type="entry name" value="HYDROXYLYSINE KINASE"/>
    <property type="match status" value="1"/>
</dbReference>